<name>A0A9Q0MC40_BLOTA</name>
<evidence type="ECO:0000256" key="1">
    <source>
        <dbReference type="SAM" id="Phobius"/>
    </source>
</evidence>
<keyword evidence="1" id="KW-0472">Membrane</keyword>
<keyword evidence="1" id="KW-1133">Transmembrane helix</keyword>
<accession>A0A9Q0MC40</accession>
<sequence length="220" mass="26017">MLTPINPPQCENILTNTYVSCHVDTRYVKKCYTYSNINKIKSYFGFKIIAFSRSYHAVNDIVKKRFIELDFKSNERTGQFDWSKLKIKLTTKQEKVKILQYCCLHETLCRHFNAKFLFRCRQISSRDDYCNCNKILIDGDGACENITCPYKFNIIINDNDNDLYMYNDVGMFFTTLLIAVVFNYIIYLWLINLFSPNIVQKKKFVTDQAKTTLPINKFKQ</sequence>
<feature type="transmembrane region" description="Helical" evidence="1">
    <location>
        <begin position="169"/>
        <end position="194"/>
    </location>
</feature>
<keyword evidence="3" id="KW-1185">Reference proteome</keyword>
<protein>
    <submittedName>
        <fullName evidence="2">Uncharacterized protein</fullName>
    </submittedName>
</protein>
<evidence type="ECO:0000313" key="2">
    <source>
        <dbReference type="EMBL" id="KAJ6222847.1"/>
    </source>
</evidence>
<dbReference type="EMBL" id="JAPWDV010000001">
    <property type="protein sequence ID" value="KAJ6222847.1"/>
    <property type="molecule type" value="Genomic_DNA"/>
</dbReference>
<proteinExistence type="predicted"/>
<dbReference type="AlphaFoldDB" id="A0A9Q0MC40"/>
<keyword evidence="1" id="KW-0812">Transmembrane</keyword>
<evidence type="ECO:0000313" key="3">
    <source>
        <dbReference type="Proteomes" id="UP001142055"/>
    </source>
</evidence>
<reference evidence="2" key="1">
    <citation type="submission" date="2022-12" db="EMBL/GenBank/DDBJ databases">
        <title>Genome assemblies of Blomia tropicalis.</title>
        <authorList>
            <person name="Cui Y."/>
        </authorList>
    </citation>
    <scope>NUCLEOTIDE SEQUENCE</scope>
    <source>
        <tissue evidence="2">Adult mites</tissue>
    </source>
</reference>
<dbReference type="Proteomes" id="UP001142055">
    <property type="component" value="Chromosome 1"/>
</dbReference>
<comment type="caution">
    <text evidence="2">The sequence shown here is derived from an EMBL/GenBank/DDBJ whole genome shotgun (WGS) entry which is preliminary data.</text>
</comment>
<gene>
    <name evidence="2" type="ORF">RDWZM_001392</name>
</gene>
<organism evidence="2 3">
    <name type="scientific">Blomia tropicalis</name>
    <name type="common">Mite</name>
    <dbReference type="NCBI Taxonomy" id="40697"/>
    <lineage>
        <taxon>Eukaryota</taxon>
        <taxon>Metazoa</taxon>
        <taxon>Ecdysozoa</taxon>
        <taxon>Arthropoda</taxon>
        <taxon>Chelicerata</taxon>
        <taxon>Arachnida</taxon>
        <taxon>Acari</taxon>
        <taxon>Acariformes</taxon>
        <taxon>Sarcoptiformes</taxon>
        <taxon>Astigmata</taxon>
        <taxon>Glycyphagoidea</taxon>
        <taxon>Echimyopodidae</taxon>
        <taxon>Blomia</taxon>
    </lineage>
</organism>